<dbReference type="EMBL" id="JANFLP010000001">
    <property type="protein sequence ID" value="MCQ1948909.1"/>
    <property type="molecule type" value="Genomic_DNA"/>
</dbReference>
<reference evidence="3 4" key="1">
    <citation type="submission" date="2022-07" db="EMBL/GenBank/DDBJ databases">
        <title>Novel species in genus Arthrobacter.</title>
        <authorList>
            <person name="Liu Y."/>
        </authorList>
    </citation>
    <scope>NUCLEOTIDE SEQUENCE [LARGE SCALE GENOMIC DNA]</scope>
    <source>
        <strain evidence="4">zg-Y859</strain>
    </source>
</reference>
<accession>A0ABT1NR51</accession>
<protein>
    <recommendedName>
        <fullName evidence="5">Lipoprotein</fullName>
    </recommendedName>
</protein>
<sequence>MRRSLLMCLIVLPVAALGACAPALSPGTAESASPSARPAAAVLPGLDPLLPNLLEAAGEGSPLRISDAKEESCLDLTHDDNWNTLTRTMASVDGRYADHPSAQGSMDALKAYLQEDGWALDDEVRNEENKNGVVYEVSFHKDELSLTARYDHAARDGRRFVELVITSPCVENPDDHQMIRSSLDPEYGSFSQHYDHNAEKADGSGAVSTP</sequence>
<comment type="caution">
    <text evidence="3">The sequence shown here is derived from an EMBL/GenBank/DDBJ whole genome shotgun (WGS) entry which is preliminary data.</text>
</comment>
<feature type="chain" id="PRO_5045287541" description="Lipoprotein" evidence="2">
    <location>
        <begin position="19"/>
        <end position="210"/>
    </location>
</feature>
<name>A0ABT1NR51_9MICC</name>
<evidence type="ECO:0000313" key="4">
    <source>
        <dbReference type="Proteomes" id="UP001206924"/>
    </source>
</evidence>
<dbReference type="PROSITE" id="PS51257">
    <property type="entry name" value="PROKAR_LIPOPROTEIN"/>
    <property type="match status" value="1"/>
</dbReference>
<organism evidence="3 4">
    <name type="scientific">Arthrobacter jinronghuae</name>
    <dbReference type="NCBI Taxonomy" id="2964609"/>
    <lineage>
        <taxon>Bacteria</taxon>
        <taxon>Bacillati</taxon>
        <taxon>Actinomycetota</taxon>
        <taxon>Actinomycetes</taxon>
        <taxon>Micrococcales</taxon>
        <taxon>Micrococcaceae</taxon>
        <taxon>Arthrobacter</taxon>
    </lineage>
</organism>
<feature type="region of interest" description="Disordered" evidence="1">
    <location>
        <begin position="175"/>
        <end position="210"/>
    </location>
</feature>
<feature type="compositionally biased region" description="Basic and acidic residues" evidence="1">
    <location>
        <begin position="193"/>
        <end position="202"/>
    </location>
</feature>
<dbReference type="RefSeq" id="WP_260553724.1">
    <property type="nucleotide sequence ID" value="NZ_CP104263.1"/>
</dbReference>
<evidence type="ECO:0000256" key="2">
    <source>
        <dbReference type="SAM" id="SignalP"/>
    </source>
</evidence>
<proteinExistence type="predicted"/>
<evidence type="ECO:0008006" key="5">
    <source>
        <dbReference type="Google" id="ProtNLM"/>
    </source>
</evidence>
<keyword evidence="2" id="KW-0732">Signal</keyword>
<keyword evidence="4" id="KW-1185">Reference proteome</keyword>
<gene>
    <name evidence="3" type="ORF">NNX28_03070</name>
</gene>
<feature type="signal peptide" evidence="2">
    <location>
        <begin position="1"/>
        <end position="18"/>
    </location>
</feature>
<evidence type="ECO:0000256" key="1">
    <source>
        <dbReference type="SAM" id="MobiDB-lite"/>
    </source>
</evidence>
<evidence type="ECO:0000313" key="3">
    <source>
        <dbReference type="EMBL" id="MCQ1948909.1"/>
    </source>
</evidence>
<dbReference type="Proteomes" id="UP001206924">
    <property type="component" value="Unassembled WGS sequence"/>
</dbReference>